<feature type="domain" description="Protein kinase" evidence="1">
    <location>
        <begin position="5"/>
        <end position="265"/>
    </location>
</feature>
<dbReference type="OrthoDB" id="2186239at2759"/>
<dbReference type="RefSeq" id="XP_014564523.1">
    <property type="nucleotide sequence ID" value="XM_014709037.1"/>
</dbReference>
<dbReference type="STRING" id="1354746.A0A0B2UHD0"/>
<name>A0A0B2UHD0_9MICR</name>
<dbReference type="InterPro" id="IPR000719">
    <property type="entry name" value="Prot_kinase_dom"/>
</dbReference>
<dbReference type="SUPFAM" id="SSF56112">
    <property type="entry name" value="Protein kinase-like (PK-like)"/>
    <property type="match status" value="1"/>
</dbReference>
<sequence length="273" mass="30704">MVRHFDAIGLISQGKNTVLMKAFDGKSRRNIVLKRYLDQVNGGAHEYYRERSTFEALPPHQNIIGYNGCREDVDGCYLVLEYFKSKTMQKVVSGMDLCNCLACMCLKVQWLVQVLDALKHMHNNHVYHCDIKPENILIAGSKVKVIDFGCSIISAQGVVKGSNVVLLGTPGFGTVEVGDLTYNGDVELAHMDIWAFGCVLYYVCTGSVPFVAESMIDTLRNVRNIDVDLEVVPTCVSKILKRIFTKKIVNRYTIEELETDIRKIVGHDRQHLA</sequence>
<dbReference type="Gene3D" id="1.10.510.10">
    <property type="entry name" value="Transferase(Phosphotransferase) domain 1"/>
    <property type="match status" value="1"/>
</dbReference>
<comment type="caution">
    <text evidence="2">The sequence shown here is derived from an EMBL/GenBank/DDBJ whole genome shotgun (WGS) entry which is preliminary data.</text>
</comment>
<dbReference type="Pfam" id="PF00069">
    <property type="entry name" value="Pkinase"/>
    <property type="match status" value="1"/>
</dbReference>
<dbReference type="AlphaFoldDB" id="A0A0B2UHD0"/>
<dbReference type="HOGENOM" id="CLU_000288_63_0_1"/>
<organism evidence="2 3">
    <name type="scientific">Ordospora colligata OC4</name>
    <dbReference type="NCBI Taxonomy" id="1354746"/>
    <lineage>
        <taxon>Eukaryota</taxon>
        <taxon>Fungi</taxon>
        <taxon>Fungi incertae sedis</taxon>
        <taxon>Microsporidia</taxon>
        <taxon>Ordosporidae</taxon>
        <taxon>Ordospora</taxon>
    </lineage>
</organism>
<dbReference type="GO" id="GO:0044773">
    <property type="term" value="P:mitotic DNA damage checkpoint signaling"/>
    <property type="evidence" value="ECO:0007669"/>
    <property type="project" value="TreeGrafter"/>
</dbReference>
<dbReference type="PANTHER" id="PTHR44167">
    <property type="entry name" value="OVARIAN-SPECIFIC SERINE/THREONINE-PROTEIN KINASE LOK-RELATED"/>
    <property type="match status" value="1"/>
</dbReference>
<dbReference type="InParanoid" id="A0A0B2UHD0"/>
<dbReference type="SMART" id="SM00220">
    <property type="entry name" value="S_TKc"/>
    <property type="match status" value="1"/>
</dbReference>
<dbReference type="PANTHER" id="PTHR44167:SF24">
    <property type="entry name" value="SERINE_THREONINE-PROTEIN KINASE CHK2"/>
    <property type="match status" value="1"/>
</dbReference>
<accession>A0A0B2UHD0</accession>
<keyword evidence="2" id="KW-0418">Kinase</keyword>
<dbReference type="GO" id="GO:0005634">
    <property type="term" value="C:nucleus"/>
    <property type="evidence" value="ECO:0007669"/>
    <property type="project" value="TreeGrafter"/>
</dbReference>
<evidence type="ECO:0000259" key="1">
    <source>
        <dbReference type="PROSITE" id="PS50011"/>
    </source>
</evidence>
<dbReference type="EMBL" id="JOKQ01000001">
    <property type="protein sequence ID" value="KHN70481.1"/>
    <property type="molecule type" value="Genomic_DNA"/>
</dbReference>
<keyword evidence="2" id="KW-0808">Transferase</keyword>
<gene>
    <name evidence="2" type="ORF">M896_011350</name>
</gene>
<dbReference type="InterPro" id="IPR011009">
    <property type="entry name" value="Kinase-like_dom_sf"/>
</dbReference>
<keyword evidence="2" id="KW-0723">Serine/threonine-protein kinase</keyword>
<dbReference type="GO" id="GO:0005524">
    <property type="term" value="F:ATP binding"/>
    <property type="evidence" value="ECO:0007669"/>
    <property type="project" value="InterPro"/>
</dbReference>
<evidence type="ECO:0000313" key="3">
    <source>
        <dbReference type="Proteomes" id="UP000031056"/>
    </source>
</evidence>
<dbReference type="GeneID" id="26260978"/>
<dbReference type="GO" id="GO:0004674">
    <property type="term" value="F:protein serine/threonine kinase activity"/>
    <property type="evidence" value="ECO:0007669"/>
    <property type="project" value="UniProtKB-KW"/>
</dbReference>
<dbReference type="PROSITE" id="PS00108">
    <property type="entry name" value="PROTEIN_KINASE_ST"/>
    <property type="match status" value="1"/>
</dbReference>
<keyword evidence="3" id="KW-1185">Reference proteome</keyword>
<dbReference type="InterPro" id="IPR008271">
    <property type="entry name" value="Ser/Thr_kinase_AS"/>
</dbReference>
<proteinExistence type="predicted"/>
<dbReference type="VEuPathDB" id="MicrosporidiaDB:M896_011350"/>
<protein>
    <submittedName>
        <fullName evidence="2">Putative serine/threonine protein kinase</fullName>
    </submittedName>
</protein>
<evidence type="ECO:0000313" key="2">
    <source>
        <dbReference type="EMBL" id="KHN70481.1"/>
    </source>
</evidence>
<dbReference type="PROSITE" id="PS50011">
    <property type="entry name" value="PROTEIN_KINASE_DOM"/>
    <property type="match status" value="1"/>
</dbReference>
<dbReference type="Proteomes" id="UP000031056">
    <property type="component" value="Unassembled WGS sequence"/>
</dbReference>
<reference evidence="2 3" key="1">
    <citation type="journal article" date="2014" name="MBio">
        <title>The Ordospora colligata genome; evolution of extreme reduction in microsporidia and host-to-parasite horizontal gene transfer.</title>
        <authorList>
            <person name="Pombert J.-F."/>
            <person name="Haag K.L."/>
            <person name="Beidas S."/>
            <person name="Ebert D."/>
            <person name="Keeling P.J."/>
        </authorList>
    </citation>
    <scope>NUCLEOTIDE SEQUENCE [LARGE SCALE GENOMIC DNA]</scope>
    <source>
        <strain evidence="2 3">OC4</strain>
    </source>
</reference>